<dbReference type="PANTHER" id="PTHR33608:SF7">
    <property type="entry name" value="DUF58 DOMAIN-CONTAINING PROTEIN"/>
    <property type="match status" value="1"/>
</dbReference>
<sequence length="302" mass="34065">MTSLAQGSRFFDRRALSALAHMRFTTAHRVEGSYSGRHKSRQQGGAGEFVDFREYSGGEDLRRLDWKLLARTGKSFVRLHQEETNLVCMLAIDASESMAFSGSKLRTGSKLEYAQFLTTALSYIISLGQDQVGLAVLKSRLEDHLSPGGTSAHVMRIMEQIEQIKTVATTQSAPGLRELFERTTQRGVLLFVSDFLMEDLDETFAALRLFRHRGLEVLTLHLIHPEEETLPQGSSFRFEEMEKGGSLSCTPDEFRDDYQRRFSAHQAMVRQMTLAAGCDYRRISTSIPYLESLGGFLMERSG</sequence>
<feature type="domain" description="DUF58" evidence="1">
    <location>
        <begin position="51"/>
        <end position="267"/>
    </location>
</feature>
<evidence type="ECO:0000313" key="2">
    <source>
        <dbReference type="EMBL" id="EAQ78536.1"/>
    </source>
</evidence>
<dbReference type="RefSeq" id="WP_002653229.1">
    <property type="nucleotide sequence ID" value="NZ_CH672376.1"/>
</dbReference>
<dbReference type="Pfam" id="PF01882">
    <property type="entry name" value="DUF58"/>
    <property type="match status" value="1"/>
</dbReference>
<gene>
    <name evidence="2" type="ORF">DSM3645_26674</name>
</gene>
<dbReference type="HOGENOM" id="CLU_054927_3_1_0"/>
<dbReference type="EMBL" id="AANZ01000020">
    <property type="protein sequence ID" value="EAQ78536.1"/>
    <property type="molecule type" value="Genomic_DNA"/>
</dbReference>
<proteinExistence type="predicted"/>
<dbReference type="Gene3D" id="3.40.50.410">
    <property type="entry name" value="von Willebrand factor, type A domain"/>
    <property type="match status" value="1"/>
</dbReference>
<dbReference type="InterPro" id="IPR036465">
    <property type="entry name" value="vWFA_dom_sf"/>
</dbReference>
<dbReference type="Proteomes" id="UP000004358">
    <property type="component" value="Unassembled WGS sequence"/>
</dbReference>
<evidence type="ECO:0000313" key="3">
    <source>
        <dbReference type="Proteomes" id="UP000004358"/>
    </source>
</evidence>
<dbReference type="eggNOG" id="COG1721">
    <property type="taxonomic scope" value="Bacteria"/>
</dbReference>
<organism evidence="2 3">
    <name type="scientific">Blastopirellula marina DSM 3645</name>
    <dbReference type="NCBI Taxonomy" id="314230"/>
    <lineage>
        <taxon>Bacteria</taxon>
        <taxon>Pseudomonadati</taxon>
        <taxon>Planctomycetota</taxon>
        <taxon>Planctomycetia</taxon>
        <taxon>Pirellulales</taxon>
        <taxon>Pirellulaceae</taxon>
        <taxon>Blastopirellula</taxon>
    </lineage>
</organism>
<dbReference type="SUPFAM" id="SSF53300">
    <property type="entry name" value="vWA-like"/>
    <property type="match status" value="1"/>
</dbReference>
<name>A3ZY65_9BACT</name>
<evidence type="ECO:0000259" key="1">
    <source>
        <dbReference type="Pfam" id="PF01882"/>
    </source>
</evidence>
<accession>A3ZY65</accession>
<protein>
    <recommendedName>
        <fullName evidence="1">DUF58 domain-containing protein</fullName>
    </recommendedName>
</protein>
<reference evidence="2 3" key="1">
    <citation type="submission" date="2006-02" db="EMBL/GenBank/DDBJ databases">
        <authorList>
            <person name="Amann R."/>
            <person name="Ferriera S."/>
            <person name="Johnson J."/>
            <person name="Kravitz S."/>
            <person name="Halpern A."/>
            <person name="Remington K."/>
            <person name="Beeson K."/>
            <person name="Tran B."/>
            <person name="Rogers Y.-H."/>
            <person name="Friedman R."/>
            <person name="Venter J.C."/>
        </authorList>
    </citation>
    <scope>NUCLEOTIDE SEQUENCE [LARGE SCALE GENOMIC DNA]</scope>
    <source>
        <strain evidence="2 3">DSM 3645</strain>
    </source>
</reference>
<dbReference type="STRING" id="314230.DSM3645_26674"/>
<dbReference type="OrthoDB" id="245070at2"/>
<comment type="caution">
    <text evidence="2">The sequence shown here is derived from an EMBL/GenBank/DDBJ whole genome shotgun (WGS) entry which is preliminary data.</text>
</comment>
<dbReference type="InterPro" id="IPR002881">
    <property type="entry name" value="DUF58"/>
</dbReference>
<dbReference type="AlphaFoldDB" id="A3ZY65"/>
<dbReference type="PANTHER" id="PTHR33608">
    <property type="entry name" value="BLL2464 PROTEIN"/>
    <property type="match status" value="1"/>
</dbReference>